<sequence>MDSWEKDQARLLKIVEEMNSGSSNSESESDADSAENNNSDSEDDESTTDEEYEAPEEPENDETWHTNTTSIRNFSFDADAAGVLLDIEENVSPIQIVFMDCFTMQTNTERLRSKNFESREIQLLVELVQSNRKVLENKESGAVSHKQKEIWWIALTEQFNARSGTFCRTAKNLKENWSDHTPSMLKKPPSKTLHVEKKGN</sequence>
<feature type="compositionally biased region" description="Acidic residues" evidence="6">
    <location>
        <begin position="40"/>
        <end position="61"/>
    </location>
</feature>
<evidence type="ECO:0000256" key="4">
    <source>
        <dbReference type="ARBA" id="ARBA00023163"/>
    </source>
</evidence>
<evidence type="ECO:0000256" key="5">
    <source>
        <dbReference type="ARBA" id="ARBA00025466"/>
    </source>
</evidence>
<evidence type="ECO:0000259" key="7">
    <source>
        <dbReference type="Pfam" id="PF13873"/>
    </source>
</evidence>
<evidence type="ECO:0000256" key="6">
    <source>
        <dbReference type="SAM" id="MobiDB-lite"/>
    </source>
</evidence>
<evidence type="ECO:0000313" key="9">
    <source>
        <dbReference type="Proteomes" id="UP001353858"/>
    </source>
</evidence>
<organism evidence="8 9">
    <name type="scientific">Aquatica leii</name>
    <dbReference type="NCBI Taxonomy" id="1421715"/>
    <lineage>
        <taxon>Eukaryota</taxon>
        <taxon>Metazoa</taxon>
        <taxon>Ecdysozoa</taxon>
        <taxon>Arthropoda</taxon>
        <taxon>Hexapoda</taxon>
        <taxon>Insecta</taxon>
        <taxon>Pterygota</taxon>
        <taxon>Neoptera</taxon>
        <taxon>Endopterygota</taxon>
        <taxon>Coleoptera</taxon>
        <taxon>Polyphaga</taxon>
        <taxon>Elateriformia</taxon>
        <taxon>Elateroidea</taxon>
        <taxon>Lampyridae</taxon>
        <taxon>Luciolinae</taxon>
        <taxon>Aquatica</taxon>
    </lineage>
</organism>
<name>A0AAN7PIQ7_9COLE</name>
<reference evidence="9" key="1">
    <citation type="submission" date="2023-01" db="EMBL/GenBank/DDBJ databases">
        <title>Key to firefly adult light organ development and bioluminescence: homeobox transcription factors regulate luciferase expression and transportation to peroxisome.</title>
        <authorList>
            <person name="Fu X."/>
        </authorList>
    </citation>
    <scope>NUCLEOTIDE SEQUENCE [LARGE SCALE GENOMIC DNA]</scope>
</reference>
<keyword evidence="9" id="KW-1185">Reference proteome</keyword>
<feature type="compositionally biased region" description="Basic and acidic residues" evidence="6">
    <location>
        <begin position="1"/>
        <end position="16"/>
    </location>
</feature>
<feature type="region of interest" description="Disordered" evidence="6">
    <location>
        <begin position="1"/>
        <end position="65"/>
    </location>
</feature>
<gene>
    <name evidence="8" type="ORF">RN001_003698</name>
</gene>
<dbReference type="InterPro" id="IPR028002">
    <property type="entry name" value="Myb_DNA-bind_5"/>
</dbReference>
<dbReference type="EMBL" id="JARPUR010000001">
    <property type="protein sequence ID" value="KAK4887427.1"/>
    <property type="molecule type" value="Genomic_DNA"/>
</dbReference>
<protein>
    <recommendedName>
        <fullName evidence="2">Regulatory protein zeste</fullName>
    </recommendedName>
</protein>
<feature type="compositionally biased region" description="Low complexity" evidence="6">
    <location>
        <begin position="17"/>
        <end position="26"/>
    </location>
</feature>
<evidence type="ECO:0000256" key="2">
    <source>
        <dbReference type="ARBA" id="ARBA00016807"/>
    </source>
</evidence>
<comment type="function">
    <text evidence="5">Involved in transvection phenomena (= synapsis-dependent gene expression), where the synaptic pairing of chromosomes carrying genes with which zeste interacts influences the expression of these genes. Zeste binds to DNA and stimulates transcription from a nearby promoter.</text>
</comment>
<keyword evidence="4" id="KW-0804">Transcription</keyword>
<evidence type="ECO:0000313" key="8">
    <source>
        <dbReference type="EMBL" id="KAK4887427.1"/>
    </source>
</evidence>
<dbReference type="Pfam" id="PF13873">
    <property type="entry name" value="Myb_DNA-bind_5"/>
    <property type="match status" value="1"/>
</dbReference>
<feature type="domain" description="Myb/SANT-like DNA-binding" evidence="7">
    <location>
        <begin position="112"/>
        <end position="179"/>
    </location>
</feature>
<comment type="caution">
    <text evidence="8">The sequence shown here is derived from an EMBL/GenBank/DDBJ whole genome shotgun (WGS) entry which is preliminary data.</text>
</comment>
<accession>A0AAN7PIQ7</accession>
<evidence type="ECO:0000256" key="1">
    <source>
        <dbReference type="ARBA" id="ARBA00011764"/>
    </source>
</evidence>
<keyword evidence="3" id="KW-0805">Transcription regulation</keyword>
<proteinExistence type="predicted"/>
<evidence type="ECO:0000256" key="3">
    <source>
        <dbReference type="ARBA" id="ARBA00023015"/>
    </source>
</evidence>
<dbReference type="AlphaFoldDB" id="A0AAN7PIQ7"/>
<dbReference type="Proteomes" id="UP001353858">
    <property type="component" value="Unassembled WGS sequence"/>
</dbReference>
<comment type="subunit">
    <text evidence="1">Self-associates forming complexes of several hundred monomers.</text>
</comment>
<feature type="region of interest" description="Disordered" evidence="6">
    <location>
        <begin position="178"/>
        <end position="200"/>
    </location>
</feature>